<evidence type="ECO:0000313" key="3">
    <source>
        <dbReference type="Proteomes" id="UP000789396"/>
    </source>
</evidence>
<evidence type="ECO:0000256" key="1">
    <source>
        <dbReference type="SAM" id="Coils"/>
    </source>
</evidence>
<name>A0A9N9HTF5_9GLOM</name>
<dbReference type="EMBL" id="CAJVPZ010021231">
    <property type="protein sequence ID" value="CAG8705376.1"/>
    <property type="molecule type" value="Genomic_DNA"/>
</dbReference>
<organism evidence="2 3">
    <name type="scientific">Racocetra fulgida</name>
    <dbReference type="NCBI Taxonomy" id="60492"/>
    <lineage>
        <taxon>Eukaryota</taxon>
        <taxon>Fungi</taxon>
        <taxon>Fungi incertae sedis</taxon>
        <taxon>Mucoromycota</taxon>
        <taxon>Glomeromycotina</taxon>
        <taxon>Glomeromycetes</taxon>
        <taxon>Diversisporales</taxon>
        <taxon>Gigasporaceae</taxon>
        <taxon>Racocetra</taxon>
    </lineage>
</organism>
<protein>
    <submittedName>
        <fullName evidence="2">18798_t:CDS:1</fullName>
    </submittedName>
</protein>
<comment type="caution">
    <text evidence="2">The sequence shown here is derived from an EMBL/GenBank/DDBJ whole genome shotgun (WGS) entry which is preliminary data.</text>
</comment>
<evidence type="ECO:0000313" key="2">
    <source>
        <dbReference type="EMBL" id="CAG8705376.1"/>
    </source>
</evidence>
<reference evidence="2" key="1">
    <citation type="submission" date="2021-06" db="EMBL/GenBank/DDBJ databases">
        <authorList>
            <person name="Kallberg Y."/>
            <person name="Tangrot J."/>
            <person name="Rosling A."/>
        </authorList>
    </citation>
    <scope>NUCLEOTIDE SEQUENCE</scope>
    <source>
        <strain evidence="2">IN212</strain>
    </source>
</reference>
<accession>A0A9N9HTF5</accession>
<proteinExistence type="predicted"/>
<dbReference type="OrthoDB" id="2477573at2759"/>
<feature type="non-terminal residue" evidence="2">
    <location>
        <position position="1"/>
    </location>
</feature>
<sequence>MKDRKNYKHNIKFLAGEYYKFSPRSGEKIRPECKFLFLFEKVIRLEERNRQLEKRVSDLEEKSDQKKEKFIVDHVFLI</sequence>
<dbReference type="Proteomes" id="UP000789396">
    <property type="component" value="Unassembled WGS sequence"/>
</dbReference>
<dbReference type="AlphaFoldDB" id="A0A9N9HTF5"/>
<keyword evidence="1" id="KW-0175">Coiled coil</keyword>
<keyword evidence="3" id="KW-1185">Reference proteome</keyword>
<gene>
    <name evidence="2" type="ORF">RFULGI_LOCUS10587</name>
</gene>
<feature type="coiled-coil region" evidence="1">
    <location>
        <begin position="42"/>
        <end position="69"/>
    </location>
</feature>